<name>A0A1G2T183_9BACT</name>
<protein>
    <submittedName>
        <fullName evidence="2">Uncharacterized protein</fullName>
    </submittedName>
</protein>
<evidence type="ECO:0000313" key="3">
    <source>
        <dbReference type="Proteomes" id="UP000178612"/>
    </source>
</evidence>
<keyword evidence="1" id="KW-1133">Transmembrane helix</keyword>
<comment type="caution">
    <text evidence="2">The sequence shown here is derived from an EMBL/GenBank/DDBJ whole genome shotgun (WGS) entry which is preliminary data.</text>
</comment>
<feature type="transmembrane region" description="Helical" evidence="1">
    <location>
        <begin position="38"/>
        <end position="59"/>
    </location>
</feature>
<feature type="transmembrane region" description="Helical" evidence="1">
    <location>
        <begin position="111"/>
        <end position="132"/>
    </location>
</feature>
<dbReference type="Pfam" id="PF09997">
    <property type="entry name" value="DUF2238"/>
    <property type="match status" value="1"/>
</dbReference>
<dbReference type="EMBL" id="MHVJ01000015">
    <property type="protein sequence ID" value="OHA91025.1"/>
    <property type="molecule type" value="Genomic_DNA"/>
</dbReference>
<proteinExistence type="predicted"/>
<accession>A0A1G2T183</accession>
<reference evidence="2 3" key="1">
    <citation type="journal article" date="2016" name="Nat. Commun.">
        <title>Thousands of microbial genomes shed light on interconnected biogeochemical processes in an aquifer system.</title>
        <authorList>
            <person name="Anantharaman K."/>
            <person name="Brown C.T."/>
            <person name="Hug L.A."/>
            <person name="Sharon I."/>
            <person name="Castelle C.J."/>
            <person name="Probst A.J."/>
            <person name="Thomas B.C."/>
            <person name="Singh A."/>
            <person name="Wilkins M.J."/>
            <person name="Karaoz U."/>
            <person name="Brodie E.L."/>
            <person name="Williams K.H."/>
            <person name="Hubbard S.S."/>
            <person name="Banfield J.F."/>
        </authorList>
    </citation>
    <scope>NUCLEOTIDE SEQUENCE [LARGE SCALE GENOMIC DNA]</scope>
</reference>
<feature type="transmembrane region" description="Helical" evidence="1">
    <location>
        <begin position="7"/>
        <end position="32"/>
    </location>
</feature>
<dbReference type="InterPro" id="IPR014509">
    <property type="entry name" value="YjdF-like"/>
</dbReference>
<evidence type="ECO:0000313" key="2">
    <source>
        <dbReference type="EMBL" id="OHA91025.1"/>
    </source>
</evidence>
<dbReference type="Proteomes" id="UP000178612">
    <property type="component" value="Unassembled WGS sequence"/>
</dbReference>
<sequence length="138" mass="15409">MQRNTLLYLTLVLAIAGAILNYLAGIFYFYWTYWWFDILVHFLVGFTGGLSIYWGLFCSGIIFRGRFSSKFVSVAIVFVCVMIVGVGWEIFEYAFGITDSYENIYALDVLIDLLADGTGAFLAALIGVNYVLDSNSAA</sequence>
<feature type="transmembrane region" description="Helical" evidence="1">
    <location>
        <begin position="71"/>
        <end position="91"/>
    </location>
</feature>
<evidence type="ECO:0000256" key="1">
    <source>
        <dbReference type="SAM" id="Phobius"/>
    </source>
</evidence>
<gene>
    <name evidence="2" type="ORF">A2758_01395</name>
</gene>
<keyword evidence="1" id="KW-0812">Transmembrane</keyword>
<dbReference type="AlphaFoldDB" id="A0A1G2T183"/>
<organism evidence="2 3">
    <name type="scientific">Candidatus Zambryskibacteria bacterium RIFCSPHIGHO2_01_FULL_49_18</name>
    <dbReference type="NCBI Taxonomy" id="1802740"/>
    <lineage>
        <taxon>Bacteria</taxon>
        <taxon>Candidatus Zambryskiibacteriota</taxon>
    </lineage>
</organism>
<keyword evidence="1" id="KW-0472">Membrane</keyword>